<keyword evidence="1" id="KW-1133">Transmembrane helix</keyword>
<evidence type="ECO:0000313" key="3">
    <source>
        <dbReference type="Proteomes" id="UP000485880"/>
    </source>
</evidence>
<feature type="transmembrane region" description="Helical" evidence="1">
    <location>
        <begin position="176"/>
        <end position="197"/>
    </location>
</feature>
<gene>
    <name evidence="2" type="ORF">MPC4_120061</name>
</gene>
<dbReference type="GO" id="GO:0016020">
    <property type="term" value="C:membrane"/>
    <property type="evidence" value="ECO:0007669"/>
    <property type="project" value="InterPro"/>
</dbReference>
<feature type="transmembrane region" description="Helical" evidence="1">
    <location>
        <begin position="120"/>
        <end position="141"/>
    </location>
</feature>
<dbReference type="RefSeq" id="WP_244628831.1">
    <property type="nucleotide sequence ID" value="NZ_CABFMQ020000024.1"/>
</dbReference>
<feature type="transmembrane region" description="Helical" evidence="1">
    <location>
        <begin position="61"/>
        <end position="78"/>
    </location>
</feature>
<keyword evidence="1" id="KW-0472">Membrane</keyword>
<reference evidence="2 3" key="1">
    <citation type="submission" date="2019-05" db="EMBL/GenBank/DDBJ databases">
        <authorList>
            <person name="Farhan Ul Haque M."/>
        </authorList>
    </citation>
    <scope>NUCLEOTIDE SEQUENCE [LARGE SCALE GENOMIC DNA]</scope>
    <source>
        <strain evidence="2">2</strain>
    </source>
</reference>
<feature type="transmembrane region" description="Helical" evidence="1">
    <location>
        <begin position="84"/>
        <end position="99"/>
    </location>
</feature>
<organism evidence="2 3">
    <name type="scientific">Methylocella tundrae</name>
    <dbReference type="NCBI Taxonomy" id="227605"/>
    <lineage>
        <taxon>Bacteria</taxon>
        <taxon>Pseudomonadati</taxon>
        <taxon>Pseudomonadota</taxon>
        <taxon>Alphaproteobacteria</taxon>
        <taxon>Hyphomicrobiales</taxon>
        <taxon>Beijerinckiaceae</taxon>
        <taxon>Methylocella</taxon>
    </lineage>
</organism>
<dbReference type="Pfam" id="PF01066">
    <property type="entry name" value="CDP-OH_P_transf"/>
    <property type="match status" value="1"/>
</dbReference>
<dbReference type="EMBL" id="CABFMQ020000024">
    <property type="protein sequence ID" value="VTZ48936.1"/>
    <property type="molecule type" value="Genomic_DNA"/>
</dbReference>
<evidence type="ECO:0000313" key="2">
    <source>
        <dbReference type="EMBL" id="VTZ48936.1"/>
    </source>
</evidence>
<comment type="caution">
    <text evidence="2">The sequence shown here is derived from an EMBL/GenBank/DDBJ whole genome shotgun (WGS) entry which is preliminary data.</text>
</comment>
<keyword evidence="3" id="KW-1185">Reference proteome</keyword>
<dbReference type="Gene3D" id="1.20.120.1760">
    <property type="match status" value="1"/>
</dbReference>
<dbReference type="InterPro" id="IPR000462">
    <property type="entry name" value="CDP-OH_P_trans"/>
</dbReference>
<protein>
    <recommendedName>
        <fullName evidence="4">CDP-alcohol phosphatidyltransferase</fullName>
    </recommendedName>
</protein>
<dbReference type="AlphaFoldDB" id="A0A8B6M267"/>
<proteinExistence type="predicted"/>
<feature type="transmembrane region" description="Helical" evidence="1">
    <location>
        <begin position="209"/>
        <end position="230"/>
    </location>
</feature>
<name>A0A8B6M267_METTU</name>
<feature type="transmembrane region" description="Helical" evidence="1">
    <location>
        <begin position="147"/>
        <end position="164"/>
    </location>
</feature>
<dbReference type="GO" id="GO:0008654">
    <property type="term" value="P:phospholipid biosynthetic process"/>
    <property type="evidence" value="ECO:0007669"/>
    <property type="project" value="InterPro"/>
</dbReference>
<evidence type="ECO:0008006" key="4">
    <source>
        <dbReference type="Google" id="ProtNLM"/>
    </source>
</evidence>
<evidence type="ECO:0000256" key="1">
    <source>
        <dbReference type="SAM" id="Phobius"/>
    </source>
</evidence>
<dbReference type="InterPro" id="IPR043130">
    <property type="entry name" value="CDP-OH_PTrfase_TM_dom"/>
</dbReference>
<dbReference type="GO" id="GO:0016780">
    <property type="term" value="F:phosphotransferase activity, for other substituted phosphate groups"/>
    <property type="evidence" value="ECO:0007669"/>
    <property type="project" value="InterPro"/>
</dbReference>
<dbReference type="Proteomes" id="UP000485880">
    <property type="component" value="Unassembled WGS sequence"/>
</dbReference>
<accession>A0A8B6M267</accession>
<sequence>MTHTISFGQETISNGLGQETASRVKTQPTIRIQTNILARRERALLNWLCARMPRFMTPDRLTALGVGGAGIVFAGYVGSRFNPAFFWLATLGFFIHWFGDSLDGSLARFRRIERPRYGYFLDHTVDALCNLVILGGLGFSAYMRLDVALFVLIGYFLLCMYVFLYNHVSGSFQLSFLALGPTELRVGLILINFWMYISGPSKIAVLGQTFSAYDLVFCLVGVVFVSLFVVNTLKIAKRLRGEDARALESKTVIRTHDPYRSERNASALAK</sequence>
<keyword evidence="1" id="KW-0812">Transmembrane</keyword>